<dbReference type="GO" id="GO:0032259">
    <property type="term" value="P:methylation"/>
    <property type="evidence" value="ECO:0007669"/>
    <property type="project" value="UniProtKB-KW"/>
</dbReference>
<dbReference type="InterPro" id="IPR013216">
    <property type="entry name" value="Methyltransf_11"/>
</dbReference>
<dbReference type="SUPFAM" id="SSF53335">
    <property type="entry name" value="S-adenosyl-L-methionine-dependent methyltransferases"/>
    <property type="match status" value="1"/>
</dbReference>
<keyword evidence="2" id="KW-0489">Methyltransferase</keyword>
<feature type="domain" description="Methyltransferase type 11" evidence="1">
    <location>
        <begin position="52"/>
        <end position="148"/>
    </location>
</feature>
<evidence type="ECO:0000313" key="3">
    <source>
        <dbReference type="Proteomes" id="UP000219439"/>
    </source>
</evidence>
<dbReference type="EMBL" id="OBEL01000001">
    <property type="protein sequence ID" value="SNZ08898.1"/>
    <property type="molecule type" value="Genomic_DNA"/>
</dbReference>
<name>A0A285NI10_9HYPH</name>
<dbReference type="CDD" id="cd02440">
    <property type="entry name" value="AdoMet_MTases"/>
    <property type="match status" value="1"/>
</dbReference>
<dbReference type="AlphaFoldDB" id="A0A285NI10"/>
<dbReference type="Gene3D" id="3.40.50.150">
    <property type="entry name" value="Vaccinia Virus protein VP39"/>
    <property type="match status" value="1"/>
</dbReference>
<evidence type="ECO:0000259" key="1">
    <source>
        <dbReference type="Pfam" id="PF08241"/>
    </source>
</evidence>
<dbReference type="PANTHER" id="PTHR45036">
    <property type="entry name" value="METHYLTRANSFERASE LIKE 7B"/>
    <property type="match status" value="1"/>
</dbReference>
<dbReference type="GO" id="GO:0008757">
    <property type="term" value="F:S-adenosylmethionine-dependent methyltransferase activity"/>
    <property type="evidence" value="ECO:0007669"/>
    <property type="project" value="InterPro"/>
</dbReference>
<dbReference type="InterPro" id="IPR052356">
    <property type="entry name" value="Thiol_S-MT"/>
</dbReference>
<protein>
    <submittedName>
        <fullName evidence="2">Methyltransferase domain-containing protein</fullName>
    </submittedName>
</protein>
<evidence type="ECO:0000313" key="2">
    <source>
        <dbReference type="EMBL" id="SNZ08898.1"/>
    </source>
</evidence>
<dbReference type="PANTHER" id="PTHR45036:SF1">
    <property type="entry name" value="METHYLTRANSFERASE LIKE 7A"/>
    <property type="match status" value="1"/>
</dbReference>
<dbReference type="Proteomes" id="UP000219439">
    <property type="component" value="Unassembled WGS sequence"/>
</dbReference>
<dbReference type="InterPro" id="IPR029063">
    <property type="entry name" value="SAM-dependent_MTases_sf"/>
</dbReference>
<dbReference type="Pfam" id="PF08241">
    <property type="entry name" value="Methyltransf_11"/>
    <property type="match status" value="1"/>
</dbReference>
<proteinExistence type="predicted"/>
<sequence length="220" mass="24408">MEREELRLRECLERGSNRLVRVMPRAVDLVCGMKIVSRQRQRIVPFAQGDVVEIGFGSGLNLAHYDWDQVRSVTGINPDDGLPRLGWKAIAQQEKPIELLVESAEAMSLPDQVADSVVVTYSLCSIPDVDVALSEARRILKPNGKLFFCEHGLSSRPLVASLQHSLTPPWRWMASGCHLNRDVGALVRGAGFELETYDIYDLGFGSRIFGTHHVGVAVKS</sequence>
<reference evidence="2 3" key="1">
    <citation type="submission" date="2017-09" db="EMBL/GenBank/DDBJ databases">
        <authorList>
            <person name="Ehlers B."/>
            <person name="Leendertz F.H."/>
        </authorList>
    </citation>
    <scope>NUCLEOTIDE SEQUENCE [LARGE SCALE GENOMIC DNA]</scope>
    <source>
        <strain evidence="2 3">DSM 18289</strain>
    </source>
</reference>
<keyword evidence="2" id="KW-0808">Transferase</keyword>
<accession>A0A285NI10</accession>
<dbReference type="RefSeq" id="WP_244580067.1">
    <property type="nucleotide sequence ID" value="NZ_OBEL01000001.1"/>
</dbReference>
<organism evidence="2 3">
    <name type="scientific">Cohaesibacter gelatinilyticus</name>
    <dbReference type="NCBI Taxonomy" id="372072"/>
    <lineage>
        <taxon>Bacteria</taxon>
        <taxon>Pseudomonadati</taxon>
        <taxon>Pseudomonadota</taxon>
        <taxon>Alphaproteobacteria</taxon>
        <taxon>Hyphomicrobiales</taxon>
        <taxon>Cohaesibacteraceae</taxon>
    </lineage>
</organism>
<keyword evidence="3" id="KW-1185">Reference proteome</keyword>
<gene>
    <name evidence="2" type="ORF">SAMN06265368_1864</name>
</gene>